<feature type="compositionally biased region" description="Polar residues" evidence="1">
    <location>
        <begin position="97"/>
        <end position="147"/>
    </location>
</feature>
<feature type="domain" description="Ras-GAP" evidence="2">
    <location>
        <begin position="1196"/>
        <end position="1412"/>
    </location>
</feature>
<reference evidence="6" key="1">
    <citation type="journal article" date="2013" name="Nat. Genet.">
        <title>The wheat powdery mildew genome shows the unique evolution of an obligate biotroph.</title>
        <authorList>
            <person name="Wicker T."/>
            <person name="Oberhaensli S."/>
            <person name="Parlange F."/>
            <person name="Buchmann J.P."/>
            <person name="Shatalina M."/>
            <person name="Roffler S."/>
            <person name="Ben-David R."/>
            <person name="Dolezel J."/>
            <person name="Simkova H."/>
            <person name="Schulze-Lefert P."/>
            <person name="Spanu P.D."/>
            <person name="Bruggmann R."/>
            <person name="Amselem J."/>
            <person name="Quesneville H."/>
            <person name="Ver Loren van Themaat E."/>
            <person name="Paape T."/>
            <person name="Shimizu K.K."/>
            <person name="Keller B."/>
        </authorList>
    </citation>
    <scope>NUCLEOTIDE SEQUENCE [LARGE SCALE GENOMIC DNA]</scope>
    <source>
        <strain evidence="6">96224</strain>
    </source>
</reference>
<feature type="compositionally biased region" description="Polar residues" evidence="1">
    <location>
        <begin position="42"/>
        <end position="54"/>
    </location>
</feature>
<dbReference type="PROSITE" id="PS50021">
    <property type="entry name" value="CH"/>
    <property type="match status" value="1"/>
</dbReference>
<accession>A0A061HIJ8</accession>
<dbReference type="InterPro" id="IPR001715">
    <property type="entry name" value="CH_dom"/>
</dbReference>
<gene>
    <name evidence="4" type="ORF">BGT96224_5269</name>
    <name evidence="5" type="ORF">BGT96224V2_LOCUS2993</name>
</gene>
<dbReference type="GO" id="GO:0005096">
    <property type="term" value="F:GTPase activator activity"/>
    <property type="evidence" value="ECO:0007669"/>
    <property type="project" value="TreeGrafter"/>
</dbReference>
<dbReference type="EMBL" id="UIGY01000059">
    <property type="protein sequence ID" value="SUZ09807.1"/>
    <property type="molecule type" value="Genomic_DNA"/>
</dbReference>
<dbReference type="EMBL" id="KE375031">
    <property type="protein sequence ID" value="EPQ65238.1"/>
    <property type="molecule type" value="Genomic_DNA"/>
</dbReference>
<dbReference type="SUPFAM" id="SSF47576">
    <property type="entry name" value="Calponin-homology domain, CH-domain"/>
    <property type="match status" value="1"/>
</dbReference>
<dbReference type="SUPFAM" id="SSF143885">
    <property type="entry name" value="RGC domain-like"/>
    <property type="match status" value="1"/>
</dbReference>
<dbReference type="Gene3D" id="1.10.418.10">
    <property type="entry name" value="Calponin-like domain"/>
    <property type="match status" value="1"/>
</dbReference>
<dbReference type="PROSITE" id="PS50096">
    <property type="entry name" value="IQ"/>
    <property type="match status" value="7"/>
</dbReference>
<dbReference type="SMART" id="SM00015">
    <property type="entry name" value="IQ"/>
    <property type="match status" value="9"/>
</dbReference>
<dbReference type="PROSITE" id="PS50018">
    <property type="entry name" value="RAS_GTPASE_ACTIV_2"/>
    <property type="match status" value="1"/>
</dbReference>
<dbReference type="SMART" id="SM00033">
    <property type="entry name" value="CH"/>
    <property type="match status" value="1"/>
</dbReference>
<dbReference type="InterPro" id="IPR000048">
    <property type="entry name" value="IQ_motif_EF-hand-BS"/>
</dbReference>
<evidence type="ECO:0000259" key="3">
    <source>
        <dbReference type="PROSITE" id="PS50021"/>
    </source>
</evidence>
<feature type="region of interest" description="Disordered" evidence="1">
    <location>
        <begin position="97"/>
        <end position="171"/>
    </location>
</feature>
<dbReference type="PANTHER" id="PTHR14149:SF14">
    <property type="entry name" value="CALPONIN-HOMOLOGY (CH) DOMAIN-CONTAINING PROTEIN"/>
    <property type="match status" value="1"/>
</dbReference>
<dbReference type="CDD" id="cd21206">
    <property type="entry name" value="CH_IQGAP"/>
    <property type="match status" value="1"/>
</dbReference>
<evidence type="ECO:0000313" key="5">
    <source>
        <dbReference type="EMBL" id="SUZ09807.1"/>
    </source>
</evidence>
<evidence type="ECO:0000259" key="2">
    <source>
        <dbReference type="PROSITE" id="PS50018"/>
    </source>
</evidence>
<name>A0A061HIJ8_BLUGR</name>
<dbReference type="Pfam" id="PF00307">
    <property type="entry name" value="CH"/>
    <property type="match status" value="1"/>
</dbReference>
<dbReference type="GO" id="GO:0005516">
    <property type="term" value="F:calmodulin binding"/>
    <property type="evidence" value="ECO:0007669"/>
    <property type="project" value="TreeGrafter"/>
</dbReference>
<evidence type="ECO:0000313" key="4">
    <source>
        <dbReference type="EMBL" id="EPQ65238.1"/>
    </source>
</evidence>
<feature type="domain" description="Calponin-homology (CH)" evidence="3">
    <location>
        <begin position="258"/>
        <end position="364"/>
    </location>
</feature>
<dbReference type="SMART" id="SM00323">
    <property type="entry name" value="RasGAP"/>
    <property type="match status" value="1"/>
</dbReference>
<dbReference type="InterPro" id="IPR000593">
    <property type="entry name" value="RasGAP_C"/>
</dbReference>
<feature type="compositionally biased region" description="Low complexity" evidence="1">
    <location>
        <begin position="22"/>
        <end position="39"/>
    </location>
</feature>
<reference evidence="5" key="3">
    <citation type="submission" date="2018-07" db="EMBL/GenBank/DDBJ databases">
        <authorList>
            <person name="Quirk P.G."/>
            <person name="Krulwich T.A."/>
        </authorList>
    </citation>
    <scope>NUCLEOTIDE SEQUENCE</scope>
    <source>
        <strain evidence="5">96224</strain>
    </source>
</reference>
<reference evidence="4" key="2">
    <citation type="submission" date="2013-01" db="EMBL/GenBank/DDBJ databases">
        <title>The wheat powdery mildew genome reveals unique evolution of an obligate biotroph.</title>
        <authorList>
            <person name="Oberhaensli S."/>
            <person name="Wicker T."/>
            <person name="Keller B."/>
        </authorList>
    </citation>
    <scope>NUCLEOTIDE SEQUENCE</scope>
    <source>
        <strain evidence="4">96224</strain>
    </source>
</reference>
<dbReference type="Gene3D" id="1.10.506.10">
    <property type="entry name" value="GTPase Activation - p120gap, domain 1"/>
    <property type="match status" value="1"/>
</dbReference>
<dbReference type="InterPro" id="IPR008936">
    <property type="entry name" value="Rho_GTPase_activation_prot"/>
</dbReference>
<dbReference type="PANTHER" id="PTHR14149">
    <property type="entry name" value="RAS GTPASE-ACTIVATING PROTEIN WITH IQ MOTIF"/>
    <property type="match status" value="1"/>
</dbReference>
<dbReference type="OrthoDB" id="775356at2759"/>
<organism evidence="5">
    <name type="scientific">Blumeria graminis f. sp. tritici 96224</name>
    <dbReference type="NCBI Taxonomy" id="1268274"/>
    <lineage>
        <taxon>Eukaryota</taxon>
        <taxon>Fungi</taxon>
        <taxon>Dikarya</taxon>
        <taxon>Ascomycota</taxon>
        <taxon>Pezizomycotina</taxon>
        <taxon>Leotiomycetes</taxon>
        <taxon>Erysiphales</taxon>
        <taxon>Erysiphaceae</taxon>
        <taxon>Blumeria</taxon>
    </lineage>
</organism>
<proteinExistence type="predicted"/>
<feature type="compositionally biased region" description="Basic residues" evidence="1">
    <location>
        <begin position="1"/>
        <end position="10"/>
    </location>
</feature>
<protein>
    <submittedName>
        <fullName evidence="5">Bgt-5269</fullName>
    </submittedName>
</protein>
<feature type="region of interest" description="Disordered" evidence="1">
    <location>
        <begin position="1"/>
        <end position="54"/>
    </location>
</feature>
<dbReference type="GO" id="GO:0051015">
    <property type="term" value="F:actin filament binding"/>
    <property type="evidence" value="ECO:0007669"/>
    <property type="project" value="TreeGrafter"/>
</dbReference>
<sequence>MSYNHPFRHSHTVELSSNQRQTSNASTASTSISNTSSASEIYRTSTNSSNESCEYTNSLGTGRGIEGSCNAHEKDCLYLSSSRSPYKSPKYSAYIQSHTSNSPVSNEVKPPQNQTYTSAKTSLGSPKTRLNSDLTPKKTGSTIISRENSIRRRPGSVRGHAVSHSHSPLRASDIQELQRSSTSQLRTLSKFARNASTEEFSILSPNQEVTGLHGRRRLQRSDTVIRNGVYSSTRAGYGWEFRNWMDKQRQFIQAYEYLCHIGEAKEWIEDILQKPIPPIVQLEESLRDGVALAEIVQTLCPNKQIRIFRHPKLQYRHSDNIAIFFRFLADVELPDLFRFELTDLYEKKNTPKVIYCVHALSWLLFRKGIVDFQIGNLLGQLEFEHHELEQMQKGLEMAGVNMPIFGNMSVDFGVPSLPEPEQTSPDNDANQIIRKLDENTPIIIDIQAQARGAIERMRLASIMEQLWDSEERLVELQALIRGDFSRQIARYRGSMRIFAINIQSRARGLLIRFSHANKKSVCKSNELYIKKIQSLIRGKNVRLKLQSNFSNLRENVPGIEKMQARMRGFLTRQAMTIQKEKLSKNSEAIKNLQSKIRGFMMRTAITIQRDQTHTHMCVIRNFQSLARGLLIRRALLAQKNEVLIYSNMMKYLQANVRGQLKRRTVSLQEHKLISYTGVYKKLQSDIRSLLIRRAVFAQKNEILKRELMSYTDVYKNLQSDIRGLLIRRAISARKNEILNCIHSIKNLQSNLRGMLCRRATVAQKDEVFLCSSVVKDIQAAIRGNMLRTSIVRDLHALSLNNASIISIQSNSRAIIRRKNHCLLKTTLTTKSPTFISFQSILRGNCLRNKHTSLIDDLKRHDSSILYLQAIIRAKQINSYVQRMSNALSSEDLSIVFIQTRIRGMLTRRGVGNDHEALFTSTIQVSQFEAIARGYLGRNSIRARSDQLNLHSSMLAELQAQIRAILSRDIISAIITDLDFESDSIISLQAAARAFLIRSKFNEKMRFFKENMEKVVKIQSFVRGRIQGEAYKSLTTGKNPPVNTVKNFVHLLNDSDFDFNEEVEFECLRKTVVQQVRQNEMAEQYIDQLDIKIALLVKNKITLDEVVKHQKNFGGHPGNLLVNTALNSGNQFDLKALNKNSRKKLESYQQLFFTLQTQPRYLAKIFKRIREQGTAEKDCKRIETMIMALFGYAQKRREEYYLLKLISRSAKEEIGSTTSIQEYLRGGHFWNRIVRNYTRSPRDRKFLRELLGPMIQGSILGNPELDLESDPMQIYRSAVNNEELRTGKSSHRSLSIRREEAIKDNETREMFINHLQDLRGIVDEFIFALETFVHKMPYGIKFICKQLFEALCEHLSLEPKSILLQVVGSWLWKIYLQPALIAPETMGVIDKHLTPLQKHNLKEVAKVLGQITSGKLFGGDNIYLQPLNAYIENAIKRTSLIFADIMLVPDAEGTFHIDEFNDLYAKVKPTLYIKMADIFAIHQLIAAHLPEICPSRDDVLRDMLQELGSAKSNETEMLGVTSTEIQMTLSPKLHDLEDPEAEVKALFMETKRCILYIIRVQTGSNLMDILVRPITPEDDRKWHTIINEEFSAHSRTRGAYSDANTLVDVKSMSYKDLKRTALENIMSLEQLGRISRKNFYQDILNAIALDIRTKSRRRVMRQRELEGVRLTLTNLNEKAEWLDSQRKSYDNYIEQAMTTLQKKGKKRFLMPFSKQYNHEKELERSGRKPKFGSFKYSARTLYDKGVLAAWKCYGDREWDKTNLTISCDQVGIFALEGSKGSIQIPGASASVSMDSLLAAQFANHQYMELFEGSLRLNVNLFLHLLYKKFYRTDS</sequence>
<evidence type="ECO:0000256" key="1">
    <source>
        <dbReference type="SAM" id="MobiDB-lite"/>
    </source>
</evidence>
<dbReference type="InterPro" id="IPR001936">
    <property type="entry name" value="RasGAP_dom"/>
</dbReference>
<dbReference type="Pfam" id="PF00616">
    <property type="entry name" value="RasGAP"/>
    <property type="match status" value="1"/>
</dbReference>
<dbReference type="Proteomes" id="UP000053110">
    <property type="component" value="Unassembled WGS sequence"/>
</dbReference>
<dbReference type="Pfam" id="PF03836">
    <property type="entry name" value="RasGAP_C"/>
    <property type="match status" value="1"/>
</dbReference>
<dbReference type="HOGENOM" id="CLU_000972_1_1_1"/>
<evidence type="ECO:0000313" key="6">
    <source>
        <dbReference type="Proteomes" id="UP000053110"/>
    </source>
</evidence>
<dbReference type="InterPro" id="IPR036872">
    <property type="entry name" value="CH_dom_sf"/>
</dbReference>
<dbReference type="SUPFAM" id="SSF48350">
    <property type="entry name" value="GTPase activation domain, GAP"/>
    <property type="match status" value="1"/>
</dbReference>